<gene>
    <name evidence="1" type="ORF">VitviT2T_011656</name>
</gene>
<organism evidence="1 2">
    <name type="scientific">Vitis vinifera</name>
    <name type="common">Grape</name>
    <dbReference type="NCBI Taxonomy" id="29760"/>
    <lineage>
        <taxon>Eukaryota</taxon>
        <taxon>Viridiplantae</taxon>
        <taxon>Streptophyta</taxon>
        <taxon>Embryophyta</taxon>
        <taxon>Tracheophyta</taxon>
        <taxon>Spermatophyta</taxon>
        <taxon>Magnoliopsida</taxon>
        <taxon>eudicotyledons</taxon>
        <taxon>Gunneridae</taxon>
        <taxon>Pentapetalae</taxon>
        <taxon>rosids</taxon>
        <taxon>Vitales</taxon>
        <taxon>Vitaceae</taxon>
        <taxon>Viteae</taxon>
        <taxon>Vitis</taxon>
    </lineage>
</organism>
<evidence type="ECO:0000313" key="2">
    <source>
        <dbReference type="Proteomes" id="UP001227230"/>
    </source>
</evidence>
<reference evidence="1 2" key="1">
    <citation type="journal article" date="2023" name="Hortic Res">
        <title>The complete reference genome for grapevine (Vitis vinifera L.) genetics and breeding.</title>
        <authorList>
            <person name="Shi X."/>
            <person name="Cao S."/>
            <person name="Wang X."/>
            <person name="Huang S."/>
            <person name="Wang Y."/>
            <person name="Liu Z."/>
            <person name="Liu W."/>
            <person name="Leng X."/>
            <person name="Peng Y."/>
            <person name="Wang N."/>
            <person name="Wang Y."/>
            <person name="Ma Z."/>
            <person name="Xu X."/>
            <person name="Zhang F."/>
            <person name="Xue H."/>
            <person name="Zhong H."/>
            <person name="Wang Y."/>
            <person name="Zhang K."/>
            <person name="Velt A."/>
            <person name="Avia K."/>
            <person name="Holtgrawe D."/>
            <person name="Grimplet J."/>
            <person name="Matus J.T."/>
            <person name="Ware D."/>
            <person name="Wu X."/>
            <person name="Wang H."/>
            <person name="Liu C."/>
            <person name="Fang Y."/>
            <person name="Rustenholz C."/>
            <person name="Cheng Z."/>
            <person name="Xiao H."/>
            <person name="Zhou Y."/>
        </authorList>
    </citation>
    <scope>NUCLEOTIDE SEQUENCE [LARGE SCALE GENOMIC DNA]</scope>
    <source>
        <strain evidence="2">cv. Pinot noir / PN40024</strain>
        <tissue evidence="1">Leaf</tissue>
    </source>
</reference>
<evidence type="ECO:0008006" key="3">
    <source>
        <dbReference type="Google" id="ProtNLM"/>
    </source>
</evidence>
<dbReference type="EMBL" id="CP126655">
    <property type="protein sequence ID" value="WJZ92672.1"/>
    <property type="molecule type" value="Genomic_DNA"/>
</dbReference>
<sequence length="276" mass="31348">MPNSDRKLFYPSLYLLEFLRINIDENIGRPMLPSISNENAYLNCEGSWEFARRNRQTCAVLQKHERSESLGLLQDRGTRIRFLGVCSPGSVDFRPPTGIKRPCECTITHDISLENVSRMHELSEAFRAISLRHTCLLSILEQFSKLSSRPGIKRPCECTIAHVEAERSYHQTVLATLEKLYDEMIMEKKRNESSSQPITMEKDVCVPTTSKDANSNGFDDHGHANQNGSYFIAKVIHPFDAQADGELGLSVDDYVVVRQHGNIEETSSYFWTRGTS</sequence>
<dbReference type="Proteomes" id="UP001227230">
    <property type="component" value="Chromosome 8"/>
</dbReference>
<dbReference type="InterPro" id="IPR044282">
    <property type="entry name" value="ABAP1/ARIA"/>
</dbReference>
<evidence type="ECO:0000313" key="1">
    <source>
        <dbReference type="EMBL" id="WJZ92672.1"/>
    </source>
</evidence>
<dbReference type="PANTHER" id="PTHR46710">
    <property type="entry name" value="ARM REPEAT PROTEIN INTERACTING WITH ABF2"/>
    <property type="match status" value="1"/>
</dbReference>
<protein>
    <recommendedName>
        <fullName evidence="3">SH3 domain-containing protein</fullName>
    </recommendedName>
</protein>
<keyword evidence="2" id="KW-1185">Reference proteome</keyword>
<dbReference type="PANTHER" id="PTHR46710:SF1">
    <property type="entry name" value="ARM REPEAT PROTEIN INTERACTING WITH ABF2"/>
    <property type="match status" value="1"/>
</dbReference>
<proteinExistence type="predicted"/>
<name>A0ABY9CC69_VITVI</name>
<accession>A0ABY9CC69</accession>